<dbReference type="Proteomes" id="UP000037755">
    <property type="component" value="Unassembled WGS sequence"/>
</dbReference>
<keyword evidence="2" id="KW-0732">Signal</keyword>
<gene>
    <name evidence="4" type="ORF">AM493_20105</name>
</gene>
<feature type="domain" description="Lipocalin-like" evidence="3">
    <location>
        <begin position="34"/>
        <end position="78"/>
    </location>
</feature>
<dbReference type="PATRIC" id="fig|1202724.3.peg.4164"/>
<evidence type="ECO:0000256" key="2">
    <source>
        <dbReference type="SAM" id="SignalP"/>
    </source>
</evidence>
<keyword evidence="5" id="KW-1185">Reference proteome</keyword>
<evidence type="ECO:0000313" key="4">
    <source>
        <dbReference type="EMBL" id="KOS08092.1"/>
    </source>
</evidence>
<dbReference type="STRING" id="1202724.AM493_20105"/>
<feature type="signal peptide" evidence="2">
    <location>
        <begin position="1"/>
        <end position="19"/>
    </location>
</feature>
<name>A0A0M9VJS7_9FLAO</name>
<proteinExistence type="predicted"/>
<dbReference type="InterPro" id="IPR024311">
    <property type="entry name" value="Lipocalin-like"/>
</dbReference>
<feature type="compositionally biased region" description="Acidic residues" evidence="1">
    <location>
        <begin position="115"/>
        <end position="126"/>
    </location>
</feature>
<evidence type="ECO:0000313" key="5">
    <source>
        <dbReference type="Proteomes" id="UP000037755"/>
    </source>
</evidence>
<organism evidence="4 5">
    <name type="scientific">Flavobacterium akiainvivens</name>
    <dbReference type="NCBI Taxonomy" id="1202724"/>
    <lineage>
        <taxon>Bacteria</taxon>
        <taxon>Pseudomonadati</taxon>
        <taxon>Bacteroidota</taxon>
        <taxon>Flavobacteriia</taxon>
        <taxon>Flavobacteriales</taxon>
        <taxon>Flavobacteriaceae</taxon>
        <taxon>Flavobacterium</taxon>
    </lineage>
</organism>
<reference evidence="4 5" key="1">
    <citation type="submission" date="2015-08" db="EMBL/GenBank/DDBJ databases">
        <title>Whole genome sequence of Flavobacterium akiainvivens IK-1T, from decaying Wikstroemia oahuensis, an endemic Hawaiian shrub.</title>
        <authorList>
            <person name="Wan X."/>
            <person name="Hou S."/>
            <person name="Saito J."/>
            <person name="Donachie S."/>
        </authorList>
    </citation>
    <scope>NUCLEOTIDE SEQUENCE [LARGE SCALE GENOMIC DNA]</scope>
    <source>
        <strain evidence="4 5">IK-1</strain>
    </source>
</reference>
<feature type="compositionally biased region" description="Acidic residues" evidence="1">
    <location>
        <begin position="87"/>
        <end position="99"/>
    </location>
</feature>
<sequence>MKKQLLLILMFVAALSVFWACNNDDNNGGANPVIGTWKLVEEYYNGSQVALSNCDREETYIFGPEQFTHELYENTGRFASPYKSVNDSDDEEGDDEESDDHSSDDGSDDHNSDDNQTDESTDDGSDDNGGGGGNGGSCINNERVIGTWTSSSSVYSLTSTGATEVVTITFIDANSRFYIEKTTTVNGSTVVRRYVYQKQ</sequence>
<dbReference type="AlphaFoldDB" id="A0A0M9VJS7"/>
<dbReference type="RefSeq" id="WP_054409924.1">
    <property type="nucleotide sequence ID" value="NZ_FOYA01000017.1"/>
</dbReference>
<feature type="compositionally biased region" description="Basic and acidic residues" evidence="1">
    <location>
        <begin position="100"/>
        <end position="113"/>
    </location>
</feature>
<feature type="compositionally biased region" description="Gly residues" evidence="1">
    <location>
        <begin position="127"/>
        <end position="136"/>
    </location>
</feature>
<accession>A0A0M9VJS7</accession>
<evidence type="ECO:0000256" key="1">
    <source>
        <dbReference type="SAM" id="MobiDB-lite"/>
    </source>
</evidence>
<dbReference type="Pfam" id="PF13648">
    <property type="entry name" value="Lipocalin_4"/>
    <property type="match status" value="1"/>
</dbReference>
<protein>
    <recommendedName>
        <fullName evidence="3">Lipocalin-like domain-containing protein</fullName>
    </recommendedName>
</protein>
<dbReference type="EMBL" id="LIYD01000005">
    <property type="protein sequence ID" value="KOS08092.1"/>
    <property type="molecule type" value="Genomic_DNA"/>
</dbReference>
<evidence type="ECO:0000259" key="3">
    <source>
        <dbReference type="Pfam" id="PF13648"/>
    </source>
</evidence>
<feature type="chain" id="PRO_5005839173" description="Lipocalin-like domain-containing protein" evidence="2">
    <location>
        <begin position="20"/>
        <end position="199"/>
    </location>
</feature>
<dbReference type="OrthoDB" id="1162590at2"/>
<comment type="caution">
    <text evidence="4">The sequence shown here is derived from an EMBL/GenBank/DDBJ whole genome shotgun (WGS) entry which is preliminary data.</text>
</comment>
<feature type="region of interest" description="Disordered" evidence="1">
    <location>
        <begin position="78"/>
        <end position="139"/>
    </location>
</feature>